<organism evidence="2 3">
    <name type="scientific">Kitasatospora purpeofusca</name>
    <dbReference type="NCBI Taxonomy" id="67352"/>
    <lineage>
        <taxon>Bacteria</taxon>
        <taxon>Bacillati</taxon>
        <taxon>Actinomycetota</taxon>
        <taxon>Actinomycetes</taxon>
        <taxon>Kitasatosporales</taxon>
        <taxon>Streptomycetaceae</taxon>
        <taxon>Kitasatospora</taxon>
    </lineage>
</organism>
<name>A0ABZ1TY92_9ACTN</name>
<feature type="compositionally biased region" description="Gly residues" evidence="1">
    <location>
        <begin position="17"/>
        <end position="27"/>
    </location>
</feature>
<proteinExistence type="predicted"/>
<evidence type="ECO:0000313" key="3">
    <source>
        <dbReference type="Proteomes" id="UP001432222"/>
    </source>
</evidence>
<accession>A0ABZ1TY92</accession>
<reference evidence="2" key="1">
    <citation type="submission" date="2022-10" db="EMBL/GenBank/DDBJ databases">
        <title>The complete genomes of actinobacterial strains from the NBC collection.</title>
        <authorList>
            <person name="Joergensen T.S."/>
            <person name="Alvarez Arevalo M."/>
            <person name="Sterndorff E.B."/>
            <person name="Faurdal D."/>
            <person name="Vuksanovic O."/>
            <person name="Mourched A.-S."/>
            <person name="Charusanti P."/>
            <person name="Shaw S."/>
            <person name="Blin K."/>
            <person name="Weber T."/>
        </authorList>
    </citation>
    <scope>NUCLEOTIDE SEQUENCE</scope>
    <source>
        <strain evidence="2">NBC_00222</strain>
    </source>
</reference>
<feature type="region of interest" description="Disordered" evidence="1">
    <location>
        <begin position="582"/>
        <end position="620"/>
    </location>
</feature>
<dbReference type="Pfam" id="PF09661">
    <property type="entry name" value="DUF2398"/>
    <property type="match status" value="1"/>
</dbReference>
<dbReference type="EMBL" id="CP108110">
    <property type="protein sequence ID" value="WUQ82906.1"/>
    <property type="molecule type" value="Genomic_DNA"/>
</dbReference>
<feature type="compositionally biased region" description="Low complexity" evidence="1">
    <location>
        <begin position="7"/>
        <end position="16"/>
    </location>
</feature>
<feature type="compositionally biased region" description="Low complexity" evidence="1">
    <location>
        <begin position="28"/>
        <end position="40"/>
    </location>
</feature>
<feature type="region of interest" description="Disordered" evidence="1">
    <location>
        <begin position="1"/>
        <end position="73"/>
    </location>
</feature>
<gene>
    <name evidence="2" type="ORF">OHA16_07915</name>
</gene>
<dbReference type="Pfam" id="PF09660">
    <property type="entry name" value="DUF2397"/>
    <property type="match status" value="1"/>
</dbReference>
<protein>
    <submittedName>
        <fullName evidence="2">TIGR02678 family protein</fullName>
    </submittedName>
</protein>
<dbReference type="RefSeq" id="WP_328953951.1">
    <property type="nucleotide sequence ID" value="NZ_CP108110.1"/>
</dbReference>
<sequence length="620" mass="63661">MEQQEYATGAARTAGGTSDGRTGGAGRGTTAAVVVVRGSGPRVLPGAGVDAPKDAAPVRGSGSPSTAGLSPDPGLLRLARWFAEAEPGTADDLCAASLGLYPARHFGAPAGPAAGPATAGPATGPATGPAADLAAAAPLATEVSWWHGPTAHTPAPLRAREPRPAGGLRRARRDAAALPVVLSGAKPGKPGRHRKPERSRGAGTVPQDRSAATTAAERRIAARLLVAHPLVTASGPHADGFPLIRRHRDWLAERFDTLLGYRLVVGPWHARLHKAGLGPGATRRLEHPATGAPFTPGGYAQLALALALLVDAPERLPLDGLLAAMDAARPGPGPAARPADRAELAMALAVLADWQVLTDLPAAALADPAAAGPTVLTVDRELARAVPVGPPALADDATDLIRRAAEAEPGTAVRRRLAETPAVLAADLPEDQRAWLRDHGRTGPAALADFLGLEAEQRAEGVALLDPAEELTDLALPGADTAAQAALLLVERLVEEVRPLPGETAGTDVPVPDALIDGVLGDIADEYGLPAGWRRDYLADRTALRRDALDLLHRMGLITPAPRGTRPPGWLLRAPAARYAPAPDLLPAPGTGRHSRPDPDPTISVPIVPAPTAPRAGQPV</sequence>
<dbReference type="Proteomes" id="UP001432222">
    <property type="component" value="Chromosome"/>
</dbReference>
<evidence type="ECO:0000256" key="1">
    <source>
        <dbReference type="SAM" id="MobiDB-lite"/>
    </source>
</evidence>
<dbReference type="InterPro" id="IPR013494">
    <property type="entry name" value="CHP02678"/>
</dbReference>
<keyword evidence="3" id="KW-1185">Reference proteome</keyword>
<evidence type="ECO:0000313" key="2">
    <source>
        <dbReference type="EMBL" id="WUQ82906.1"/>
    </source>
</evidence>
<feature type="region of interest" description="Disordered" evidence="1">
    <location>
        <begin position="151"/>
        <end position="214"/>
    </location>
</feature>
<dbReference type="InterPro" id="IPR013493">
    <property type="entry name" value="CHP02677"/>
</dbReference>